<accession>A0A1B7P995</accession>
<reference evidence="2 3" key="1">
    <citation type="submission" date="2015-07" db="EMBL/GenBank/DDBJ databases">
        <title>Emmonsia species relationships and genome sequence.</title>
        <authorList>
            <person name="Cuomo C.A."/>
            <person name="Schwartz I.S."/>
            <person name="Kenyon C."/>
            <person name="de Hoog G.S."/>
            <person name="Govender N.P."/>
            <person name="Botha A."/>
            <person name="Moreno L."/>
            <person name="de Vries M."/>
            <person name="Munoz J.F."/>
            <person name="Stielow J.B."/>
        </authorList>
    </citation>
    <scope>NUCLEOTIDE SEQUENCE [LARGE SCALE GENOMIC DNA]</scope>
    <source>
        <strain evidence="2 3">CBS 136260</strain>
    </source>
</reference>
<evidence type="ECO:0000313" key="3">
    <source>
        <dbReference type="Proteomes" id="UP000091918"/>
    </source>
</evidence>
<comment type="caution">
    <text evidence="2">The sequence shown here is derived from an EMBL/GenBank/DDBJ whole genome shotgun (WGS) entry which is preliminary data.</text>
</comment>
<protein>
    <recommendedName>
        <fullName evidence="1">N-acetyltransferase domain-containing protein</fullName>
    </recommendedName>
</protein>
<evidence type="ECO:0000313" key="2">
    <source>
        <dbReference type="EMBL" id="OAX85549.1"/>
    </source>
</evidence>
<dbReference type="AlphaFoldDB" id="A0A1B7P995"/>
<dbReference type="CDD" id="cd04301">
    <property type="entry name" value="NAT_SF"/>
    <property type="match status" value="1"/>
</dbReference>
<dbReference type="InterPro" id="IPR000182">
    <property type="entry name" value="GNAT_dom"/>
</dbReference>
<organism evidence="2 3">
    <name type="scientific">Emergomyces africanus</name>
    <dbReference type="NCBI Taxonomy" id="1955775"/>
    <lineage>
        <taxon>Eukaryota</taxon>
        <taxon>Fungi</taxon>
        <taxon>Dikarya</taxon>
        <taxon>Ascomycota</taxon>
        <taxon>Pezizomycotina</taxon>
        <taxon>Eurotiomycetes</taxon>
        <taxon>Eurotiomycetidae</taxon>
        <taxon>Onygenales</taxon>
        <taxon>Ajellomycetaceae</taxon>
        <taxon>Emergomyces</taxon>
    </lineage>
</organism>
<name>A0A1B7P995_9EURO</name>
<proteinExistence type="predicted"/>
<dbReference type="PROSITE" id="PS51186">
    <property type="entry name" value="GNAT"/>
    <property type="match status" value="1"/>
</dbReference>
<dbReference type="Gene3D" id="3.40.630.30">
    <property type="match status" value="1"/>
</dbReference>
<keyword evidence="3" id="KW-1185">Reference proteome</keyword>
<feature type="domain" description="N-acetyltransferase" evidence="1">
    <location>
        <begin position="25"/>
        <end position="193"/>
    </location>
</feature>
<dbReference type="Pfam" id="PF00583">
    <property type="entry name" value="Acetyltransf_1"/>
    <property type="match status" value="1"/>
</dbReference>
<dbReference type="GO" id="GO:0016747">
    <property type="term" value="F:acyltransferase activity, transferring groups other than amino-acyl groups"/>
    <property type="evidence" value="ECO:0007669"/>
    <property type="project" value="InterPro"/>
</dbReference>
<dbReference type="STRING" id="1658172.A0A1B7P995"/>
<dbReference type="EMBL" id="LGUA01000004">
    <property type="protein sequence ID" value="OAX85549.1"/>
    <property type="molecule type" value="Genomic_DNA"/>
</dbReference>
<sequence>MGSTAQFTTCLLPPCQILKRPTPSDPAPACNPQIFNDAIHVRTVVFVDEQHCKPENEMDDNDARSWHWVLYDTTTDPDKRAPIGTLRLIPPPHVPNEHPLDKPYVALSRVALLQQYRGAGLARVLVETALTWAAERHLELQESEARPWTGYVLVHAQVTVEKMYERLGFVTDPSMGIWPEEGMDHVGMWKMVDLPSV</sequence>
<dbReference type="OrthoDB" id="329272at2759"/>
<dbReference type="SUPFAM" id="SSF55729">
    <property type="entry name" value="Acyl-CoA N-acyltransferases (Nat)"/>
    <property type="match status" value="1"/>
</dbReference>
<dbReference type="GO" id="GO:0006048">
    <property type="term" value="P:UDP-N-acetylglucosamine biosynthetic process"/>
    <property type="evidence" value="ECO:0007669"/>
    <property type="project" value="UniProtKB-UniPathway"/>
</dbReference>
<dbReference type="InterPro" id="IPR016181">
    <property type="entry name" value="Acyl_CoA_acyltransferase"/>
</dbReference>
<gene>
    <name evidence="2" type="ORF">ACJ72_00087</name>
</gene>
<evidence type="ECO:0000259" key="1">
    <source>
        <dbReference type="PROSITE" id="PS51186"/>
    </source>
</evidence>
<dbReference type="UniPathway" id="UPA00113">
    <property type="reaction ID" value="UER00529"/>
</dbReference>
<dbReference type="Proteomes" id="UP000091918">
    <property type="component" value="Unassembled WGS sequence"/>
</dbReference>